<proteinExistence type="predicted"/>
<evidence type="ECO:0000313" key="1">
    <source>
        <dbReference type="EMBL" id="JAE35784.1"/>
    </source>
</evidence>
<dbReference type="AlphaFoldDB" id="A0A0A9HIX8"/>
<accession>A0A0A9HIX8</accession>
<dbReference type="EMBL" id="GBRH01162112">
    <property type="protein sequence ID" value="JAE35784.1"/>
    <property type="molecule type" value="Transcribed_RNA"/>
</dbReference>
<sequence length="50" mass="5127">MAQPHFRSDFGFLTGIVIPVSSHCAEGNVLVGCAASLDSCSLLSSAVPFS</sequence>
<reference evidence="1" key="2">
    <citation type="journal article" date="2015" name="Data Brief">
        <title>Shoot transcriptome of the giant reed, Arundo donax.</title>
        <authorList>
            <person name="Barrero R.A."/>
            <person name="Guerrero F.D."/>
            <person name="Moolhuijzen P."/>
            <person name="Goolsby J.A."/>
            <person name="Tidwell J."/>
            <person name="Bellgard S.E."/>
            <person name="Bellgard M.I."/>
        </authorList>
    </citation>
    <scope>NUCLEOTIDE SEQUENCE</scope>
    <source>
        <tissue evidence="1">Shoot tissue taken approximately 20 cm above the soil surface</tissue>
    </source>
</reference>
<reference evidence="1" key="1">
    <citation type="submission" date="2014-09" db="EMBL/GenBank/DDBJ databases">
        <authorList>
            <person name="Magalhaes I.L.F."/>
            <person name="Oliveira U."/>
            <person name="Santos F.R."/>
            <person name="Vidigal T.H.D.A."/>
            <person name="Brescovit A.D."/>
            <person name="Santos A.J."/>
        </authorList>
    </citation>
    <scope>NUCLEOTIDE SEQUENCE</scope>
    <source>
        <tissue evidence="1">Shoot tissue taken approximately 20 cm above the soil surface</tissue>
    </source>
</reference>
<name>A0A0A9HIX8_ARUDO</name>
<protein>
    <submittedName>
        <fullName evidence="1">Uncharacterized protein</fullName>
    </submittedName>
</protein>
<organism evidence="1">
    <name type="scientific">Arundo donax</name>
    <name type="common">Giant reed</name>
    <name type="synonym">Donax arundinaceus</name>
    <dbReference type="NCBI Taxonomy" id="35708"/>
    <lineage>
        <taxon>Eukaryota</taxon>
        <taxon>Viridiplantae</taxon>
        <taxon>Streptophyta</taxon>
        <taxon>Embryophyta</taxon>
        <taxon>Tracheophyta</taxon>
        <taxon>Spermatophyta</taxon>
        <taxon>Magnoliopsida</taxon>
        <taxon>Liliopsida</taxon>
        <taxon>Poales</taxon>
        <taxon>Poaceae</taxon>
        <taxon>PACMAD clade</taxon>
        <taxon>Arundinoideae</taxon>
        <taxon>Arundineae</taxon>
        <taxon>Arundo</taxon>
    </lineage>
</organism>